<reference evidence="1 2" key="1">
    <citation type="submission" date="2019-11" db="EMBL/GenBank/DDBJ databases">
        <title>Caenimonas koreensis gen. nov., sp. nov., isolated from activated sludge.</title>
        <authorList>
            <person name="Seung H.R."/>
        </authorList>
    </citation>
    <scope>NUCLEOTIDE SEQUENCE [LARGE SCALE GENOMIC DNA]</scope>
    <source>
        <strain evidence="1 2">EMB320</strain>
    </source>
</reference>
<organism evidence="1 2">
    <name type="scientific">Caenimonas koreensis DSM 17982</name>
    <dbReference type="NCBI Taxonomy" id="1121255"/>
    <lineage>
        <taxon>Bacteria</taxon>
        <taxon>Pseudomonadati</taxon>
        <taxon>Pseudomonadota</taxon>
        <taxon>Betaproteobacteria</taxon>
        <taxon>Burkholderiales</taxon>
        <taxon>Comamonadaceae</taxon>
        <taxon>Caenimonas</taxon>
    </lineage>
</organism>
<dbReference type="Gene3D" id="1.10.10.1150">
    <property type="entry name" value="Coenzyme PQQ synthesis protein D (PqqD)"/>
    <property type="match status" value="1"/>
</dbReference>
<evidence type="ECO:0000313" key="1">
    <source>
        <dbReference type="EMBL" id="MRD49654.1"/>
    </source>
</evidence>
<comment type="caution">
    <text evidence="1">The sequence shown here is derived from an EMBL/GenBank/DDBJ whole genome shotgun (WGS) entry which is preliminary data.</text>
</comment>
<gene>
    <name evidence="1" type="ORF">GHT07_20470</name>
</gene>
<protein>
    <submittedName>
        <fullName evidence="1">PqqD family peptide modification chaperone</fullName>
    </submittedName>
</protein>
<dbReference type="Pfam" id="PF05402">
    <property type="entry name" value="PqqD"/>
    <property type="match status" value="1"/>
</dbReference>
<dbReference type="InterPro" id="IPR041881">
    <property type="entry name" value="PqqD_sf"/>
</dbReference>
<evidence type="ECO:0000313" key="2">
    <source>
        <dbReference type="Proteomes" id="UP000487350"/>
    </source>
</evidence>
<dbReference type="EMBL" id="WJBU01000029">
    <property type="protein sequence ID" value="MRD49654.1"/>
    <property type="molecule type" value="Genomic_DNA"/>
</dbReference>
<dbReference type="InterPro" id="IPR008792">
    <property type="entry name" value="PQQD"/>
</dbReference>
<proteinExistence type="predicted"/>
<name>A0A844B066_9BURK</name>
<dbReference type="AlphaFoldDB" id="A0A844B066"/>
<sequence>MGAPLTAPASLLDSVSMRNMIPDPLCKSFEAGGNHYLIPPFGSIVKLNSSGLLIWQWLGQRLSWDEICAAYAEKTGIDIAESTAEVTAFTQQMYSSKCLTNELSAS</sequence>
<accession>A0A844B066</accession>
<dbReference type="Proteomes" id="UP000487350">
    <property type="component" value="Unassembled WGS sequence"/>
</dbReference>
<keyword evidence="2" id="KW-1185">Reference proteome</keyword>